<proteinExistence type="inferred from homology"/>
<protein>
    <recommendedName>
        <fullName evidence="8">Cell division protein DivIB</fullName>
    </recommendedName>
</protein>
<keyword evidence="4 8" id="KW-0812">Transmembrane</keyword>
<dbReference type="Proteomes" id="UP000323257">
    <property type="component" value="Unassembled WGS sequence"/>
</dbReference>
<accession>A0A5S5CHW3</accession>
<dbReference type="AlphaFoldDB" id="A0A5S5CHW3"/>
<reference evidence="10 11" key="1">
    <citation type="submission" date="2019-07" db="EMBL/GenBank/DDBJ databases">
        <title>Genomic Encyclopedia of Type Strains, Phase III (KMG-III): the genomes of soil and plant-associated and newly described type strains.</title>
        <authorList>
            <person name="Whitman W."/>
        </authorList>
    </citation>
    <scope>NUCLEOTIDE SEQUENCE [LARGE SCALE GENOMIC DNA]</scope>
    <source>
        <strain evidence="10 11">BL24</strain>
    </source>
</reference>
<name>A0A5S5CHW3_9BACL</name>
<comment type="similarity">
    <text evidence="8">Belongs to the FtsQ/DivIB family. DivIB subfamily.</text>
</comment>
<keyword evidence="7 8" id="KW-0131">Cell cycle</keyword>
<dbReference type="PROSITE" id="PS51779">
    <property type="entry name" value="POTRA"/>
    <property type="match status" value="1"/>
</dbReference>
<evidence type="ECO:0000313" key="11">
    <source>
        <dbReference type="Proteomes" id="UP000323257"/>
    </source>
</evidence>
<dbReference type="Gene3D" id="3.40.50.10960">
    <property type="match status" value="1"/>
</dbReference>
<evidence type="ECO:0000256" key="8">
    <source>
        <dbReference type="HAMAP-Rule" id="MF_00912"/>
    </source>
</evidence>
<evidence type="ECO:0000313" key="10">
    <source>
        <dbReference type="EMBL" id="TYP77950.1"/>
    </source>
</evidence>
<dbReference type="GO" id="GO:0043093">
    <property type="term" value="P:FtsZ-dependent cytokinesis"/>
    <property type="evidence" value="ECO:0007669"/>
    <property type="project" value="UniProtKB-UniRule"/>
</dbReference>
<evidence type="ECO:0000256" key="1">
    <source>
        <dbReference type="ARBA" id="ARBA00004370"/>
    </source>
</evidence>
<evidence type="ECO:0000256" key="5">
    <source>
        <dbReference type="ARBA" id="ARBA00022989"/>
    </source>
</evidence>
<dbReference type="RefSeq" id="WP_148928425.1">
    <property type="nucleotide sequence ID" value="NZ_VNHS01000002.1"/>
</dbReference>
<organism evidence="10 11">
    <name type="scientific">Paenibacillus methanolicus</name>
    <dbReference type="NCBI Taxonomy" id="582686"/>
    <lineage>
        <taxon>Bacteria</taxon>
        <taxon>Bacillati</taxon>
        <taxon>Bacillota</taxon>
        <taxon>Bacilli</taxon>
        <taxon>Bacillales</taxon>
        <taxon>Paenibacillaceae</taxon>
        <taxon>Paenibacillus</taxon>
    </lineage>
</organism>
<dbReference type="GO" id="GO:0032153">
    <property type="term" value="C:cell division site"/>
    <property type="evidence" value="ECO:0007669"/>
    <property type="project" value="UniProtKB-UniRule"/>
</dbReference>
<dbReference type="InterPro" id="IPR026580">
    <property type="entry name" value="DivIB"/>
</dbReference>
<dbReference type="InterPro" id="IPR013685">
    <property type="entry name" value="POTRA_FtsQ_type"/>
</dbReference>
<dbReference type="EMBL" id="VNHS01000002">
    <property type="protein sequence ID" value="TYP77950.1"/>
    <property type="molecule type" value="Genomic_DNA"/>
</dbReference>
<keyword evidence="3 8" id="KW-0132">Cell division</keyword>
<dbReference type="InterPro" id="IPR034746">
    <property type="entry name" value="POTRA"/>
</dbReference>
<dbReference type="PANTHER" id="PTHR37820">
    <property type="entry name" value="CELL DIVISION PROTEIN DIVIB"/>
    <property type="match status" value="1"/>
</dbReference>
<comment type="subcellular location">
    <subcellularLocation>
        <location evidence="8">Cell membrane</location>
        <topology evidence="8">Single-pass type II membrane protein</topology>
    </subcellularLocation>
    <subcellularLocation>
        <location evidence="1">Membrane</location>
    </subcellularLocation>
    <text evidence="8">Localizes to the division septum.</text>
</comment>
<keyword evidence="11" id="KW-1185">Reference proteome</keyword>
<dbReference type="OrthoDB" id="2677691at2"/>
<dbReference type="HAMAP" id="MF_00912">
    <property type="entry name" value="DivIB"/>
    <property type="match status" value="1"/>
</dbReference>
<sequence>MQEKIPVLKEPIRRRGAGKKLLTVLVLLFIVILSVLFFNSSISKISEVTVEGARFNPQTTILETAGVKAGDAFFGTRESTIAGRVKALSSVKDVKVTKSFPGRVHISVTEHPAVAYELSAKGNLTAILSNGTSISAGSDNVVDKPVLTGWKDDDAIKGKLGIALAQIPAEQLSDLSEIIPLPSKAYPDRIKIYTRSRFEVITAVSLLKDKIGTLNAVVESQNPGVVTMLLADSYVSFDPETPENEDSDQKETTQ</sequence>
<feature type="transmembrane region" description="Helical" evidence="8">
    <location>
        <begin position="21"/>
        <end position="38"/>
    </location>
</feature>
<dbReference type="InterPro" id="IPR050487">
    <property type="entry name" value="FtsQ_DivIB"/>
</dbReference>
<comment type="caution">
    <text evidence="10">The sequence shown here is derived from an EMBL/GenBank/DDBJ whole genome shotgun (WGS) entry which is preliminary data.</text>
</comment>
<dbReference type="PANTHER" id="PTHR37820:SF1">
    <property type="entry name" value="CELL DIVISION PROTEIN FTSQ"/>
    <property type="match status" value="1"/>
</dbReference>
<evidence type="ECO:0000256" key="4">
    <source>
        <dbReference type="ARBA" id="ARBA00022692"/>
    </source>
</evidence>
<dbReference type="Pfam" id="PF08478">
    <property type="entry name" value="POTRA_1"/>
    <property type="match status" value="1"/>
</dbReference>
<comment type="function">
    <text evidence="8">Cell division protein that may be involved in stabilizing or promoting the assembly of the division complex.</text>
</comment>
<keyword evidence="5 8" id="KW-1133">Transmembrane helix</keyword>
<evidence type="ECO:0000256" key="6">
    <source>
        <dbReference type="ARBA" id="ARBA00023136"/>
    </source>
</evidence>
<dbReference type="GO" id="GO:0005886">
    <property type="term" value="C:plasma membrane"/>
    <property type="evidence" value="ECO:0007669"/>
    <property type="project" value="UniProtKB-SubCell"/>
</dbReference>
<evidence type="ECO:0000256" key="2">
    <source>
        <dbReference type="ARBA" id="ARBA00022475"/>
    </source>
</evidence>
<gene>
    <name evidence="8" type="primary">divIB</name>
    <name evidence="10" type="ORF">BCM02_102524</name>
</gene>
<feature type="domain" description="POTRA" evidence="9">
    <location>
        <begin position="43"/>
        <end position="111"/>
    </location>
</feature>
<keyword evidence="2 8" id="KW-1003">Cell membrane</keyword>
<evidence type="ECO:0000256" key="3">
    <source>
        <dbReference type="ARBA" id="ARBA00022618"/>
    </source>
</evidence>
<evidence type="ECO:0000256" key="7">
    <source>
        <dbReference type="ARBA" id="ARBA00023306"/>
    </source>
</evidence>
<evidence type="ECO:0000259" key="9">
    <source>
        <dbReference type="PROSITE" id="PS51779"/>
    </source>
</evidence>
<keyword evidence="6 8" id="KW-0472">Membrane</keyword>
<dbReference type="Gene3D" id="3.10.20.310">
    <property type="entry name" value="membrane protein fhac"/>
    <property type="match status" value="1"/>
</dbReference>